<evidence type="ECO:0000313" key="1">
    <source>
        <dbReference type="EMBL" id="VWC29897.1"/>
    </source>
</evidence>
<name>A0A6P2R1L7_BURL3</name>
<dbReference type="Proteomes" id="UP000494218">
    <property type="component" value="Unassembled WGS sequence"/>
</dbReference>
<dbReference type="EMBL" id="CABVPW010000039">
    <property type="protein sequence ID" value="VWC29897.1"/>
    <property type="molecule type" value="Genomic_DNA"/>
</dbReference>
<dbReference type="RefSeq" id="WP_175034529.1">
    <property type="nucleotide sequence ID" value="NZ_CABVPW010000039.1"/>
</dbReference>
<organism evidence="1 2">
    <name type="scientific">Burkholderia lata (strain ATCC 17760 / DSM 23089 / LMG 22485 / NCIMB 9086 / R18194 / 383)</name>
    <dbReference type="NCBI Taxonomy" id="482957"/>
    <lineage>
        <taxon>Bacteria</taxon>
        <taxon>Pseudomonadati</taxon>
        <taxon>Pseudomonadota</taxon>
        <taxon>Betaproteobacteria</taxon>
        <taxon>Burkholderiales</taxon>
        <taxon>Burkholderiaceae</taxon>
        <taxon>Burkholderia</taxon>
        <taxon>Burkholderia cepacia complex</taxon>
    </lineage>
</organism>
<sequence>MDSAYAGVDGVLLDGLQFCARVYELFEAVWRQPDSATRLRLRPSIFEKRLIEELLPICRYLQSHYRTGRYISICWSSGSQRPDATMEQRGGYIEHGYFPAAGYLEVTSAAHGNDHLLRERLDAVGFAYGVEGLSVSGTRRRENREIESEVVVHGNEDFVHAMSDVVLKSIMGKVEKVYPEHTVLIVRCVLNSLYFPDEWDRLVALVRGRLPEHRFDEIWMCDDSDRFHDSLDCRPHERS</sequence>
<reference evidence="1 2" key="1">
    <citation type="submission" date="2019-09" db="EMBL/GenBank/DDBJ databases">
        <authorList>
            <person name="Depoorter E."/>
        </authorList>
    </citation>
    <scope>NUCLEOTIDE SEQUENCE [LARGE SCALE GENOMIC DNA]</scope>
    <source>
        <strain evidence="1">LMG 23254</strain>
    </source>
</reference>
<dbReference type="AlphaFoldDB" id="A0A6P2R1L7"/>
<gene>
    <name evidence="1" type="ORF">BLA23254_06284</name>
</gene>
<protein>
    <submittedName>
        <fullName evidence="1">Uncharacterized protein</fullName>
    </submittedName>
</protein>
<proteinExistence type="predicted"/>
<evidence type="ECO:0000313" key="2">
    <source>
        <dbReference type="Proteomes" id="UP000494218"/>
    </source>
</evidence>
<accession>A0A6P2R1L7</accession>